<evidence type="ECO:0000313" key="4">
    <source>
        <dbReference type="EMBL" id="KAJ0989129.1"/>
    </source>
</evidence>
<dbReference type="EMBL" id="JAGGNH010000001">
    <property type="protein sequence ID" value="KAJ0989129.1"/>
    <property type="molecule type" value="Genomic_DNA"/>
</dbReference>
<evidence type="ECO:0000256" key="1">
    <source>
        <dbReference type="SAM" id="MobiDB-lite"/>
    </source>
</evidence>
<feature type="region of interest" description="Disordered" evidence="1">
    <location>
        <begin position="257"/>
        <end position="287"/>
    </location>
</feature>
<gene>
    <name evidence="4" type="ORF">J5N97_007485</name>
</gene>
<evidence type="ECO:0000259" key="2">
    <source>
        <dbReference type="Pfam" id="PF12090"/>
    </source>
</evidence>
<feature type="region of interest" description="Disordered" evidence="1">
    <location>
        <begin position="1"/>
        <end position="38"/>
    </location>
</feature>
<dbReference type="InterPro" id="IPR046468">
    <property type="entry name" value="Spt20-like_SEP"/>
</dbReference>
<feature type="compositionally biased region" description="Polar residues" evidence="1">
    <location>
        <begin position="265"/>
        <end position="278"/>
    </location>
</feature>
<feature type="region of interest" description="Disordered" evidence="1">
    <location>
        <begin position="614"/>
        <end position="635"/>
    </location>
</feature>
<dbReference type="Pfam" id="PF20474">
    <property type="entry name" value="PHL"/>
    <property type="match status" value="1"/>
</dbReference>
<reference evidence="4" key="1">
    <citation type="submission" date="2021-03" db="EMBL/GenBank/DDBJ databases">
        <authorList>
            <person name="Li Z."/>
            <person name="Yang C."/>
        </authorList>
    </citation>
    <scope>NUCLEOTIDE SEQUENCE</scope>
    <source>
        <strain evidence="4">Dzin_1.0</strain>
        <tissue evidence="4">Leaf</tissue>
    </source>
</reference>
<accession>A0A9D5DCP6</accession>
<feature type="domain" description="Spt20-like SEP" evidence="2">
    <location>
        <begin position="71"/>
        <end position="222"/>
    </location>
</feature>
<reference evidence="4" key="2">
    <citation type="journal article" date="2022" name="Hortic Res">
        <title>The genome of Dioscorea zingiberensis sheds light on the biosynthesis, origin and evolution of the medicinally important diosgenin saponins.</title>
        <authorList>
            <person name="Li Y."/>
            <person name="Tan C."/>
            <person name="Li Z."/>
            <person name="Guo J."/>
            <person name="Li S."/>
            <person name="Chen X."/>
            <person name="Wang C."/>
            <person name="Dai X."/>
            <person name="Yang H."/>
            <person name="Song W."/>
            <person name="Hou L."/>
            <person name="Xu J."/>
            <person name="Tong Z."/>
            <person name="Xu A."/>
            <person name="Yuan X."/>
            <person name="Wang W."/>
            <person name="Yang Q."/>
            <person name="Chen L."/>
            <person name="Sun Z."/>
            <person name="Wang K."/>
            <person name="Pan B."/>
            <person name="Chen J."/>
            <person name="Bao Y."/>
            <person name="Liu F."/>
            <person name="Qi X."/>
            <person name="Gang D.R."/>
            <person name="Wen J."/>
            <person name="Li J."/>
        </authorList>
    </citation>
    <scope>NUCLEOTIDE SEQUENCE</scope>
    <source>
        <strain evidence="4">Dzin_1.0</strain>
    </source>
</reference>
<organism evidence="4 5">
    <name type="scientific">Dioscorea zingiberensis</name>
    <dbReference type="NCBI Taxonomy" id="325984"/>
    <lineage>
        <taxon>Eukaryota</taxon>
        <taxon>Viridiplantae</taxon>
        <taxon>Streptophyta</taxon>
        <taxon>Embryophyta</taxon>
        <taxon>Tracheophyta</taxon>
        <taxon>Spermatophyta</taxon>
        <taxon>Magnoliopsida</taxon>
        <taxon>Liliopsida</taxon>
        <taxon>Dioscoreales</taxon>
        <taxon>Dioscoreaceae</taxon>
        <taxon>Dioscorea</taxon>
    </lineage>
</organism>
<dbReference type="PANTHER" id="PTHR13526">
    <property type="entry name" value="TRANSCRIPTION FACTOR SPT20 HOMOLOG"/>
    <property type="match status" value="1"/>
</dbReference>
<proteinExistence type="predicted"/>
<dbReference type="GO" id="GO:0006357">
    <property type="term" value="P:regulation of transcription by RNA polymerase II"/>
    <property type="evidence" value="ECO:0007669"/>
    <property type="project" value="TreeGrafter"/>
</dbReference>
<dbReference type="OrthoDB" id="1932706at2759"/>
<comment type="caution">
    <text evidence="4">The sequence shown here is derived from an EMBL/GenBank/DDBJ whole genome shotgun (WGS) entry which is preliminary data.</text>
</comment>
<protein>
    <submittedName>
        <fullName evidence="4">Uncharacterized protein</fullName>
    </submittedName>
</protein>
<sequence>MGVSFKVARTGSRYRPHPPPPDPPPSDEAGSVPPPAGTGGKVGLLGLGHCLADHSVSSVNCEKNPDGQEELPASFSLNLFPDGFSIGKPNEGMPLPLVKDLPKVLHPYDRASKSLFSAIENGWLPGEILEDLPCNYINGTITCEVWDYRSFMAKLVSNDISDDEFPKVQKVRLQMGMETVVKDMPLISDDAWTYNDLLQAESRIIKALQPVLYLEPKPSLDRLCKTPVLTQLDLGIYGTKVKGKHHIGLESELKCTRQPSRMDVPSNTFSQDLKSQPSDAPKGEKICPTQCTPRSLPNMELQKYDGLGQALPLTSQYGSVINGSFSSRNAGMVPSITRAQDEVVKGSCICLKDLADFPAGNSDKLTPGVPCLKPTLKRPKQEPQDFDTYPTISTKKTRLLEPDLQRKITALCKRQESQDIHNMLHSASDNYSHPQMMNEAISGRKMVPDGQTPFPLNKRNAQSSVVKEPIEFETKNLAKAEALNDVEEQTLNIRSSKSYQNLPLASTKAWPPQMCWTNASSSIEKPLRKEIASRRKKSLGTTQVSAGCSLNSQDSQVGEKQMNVIQVSHIMRQNASVIEMSKGNVTSVPAASNGNAFLNSSSCNFLICANQNSSRTKKNSRSNGKNPTLASSCNGSQGAANETNIPFCSNSFLVRTPSVQFLSEDESYCAIRMKFSKIEMVVKRHGLNKTKNKNEKFLKSRSLPHSPLGQCSLIMTEDTENFTPFAERKFMSKSILSCSRNTCITRILSYRRVRILFSSNGMPCFLDDSWSKLILSEFDEPDDHKVAAEIIYGDKQERFHFGHLPTTHHADLYASQFTSLMERDEYELVDDQIQFHPSPATPASTSNSILLQIGSRGSAELPCDVHFLNHPTETTPFTTKSIPTLKYLGYQSQNVLSPMIPSSSQNLTRPLKREFALHLNSLYMQQPPSQRLLPLLQKNSLDATTIPMLNQPPNSPRLQRLNLQQFQQQQYQQSIMQQNISVNNLRGHFVASDDQVSEFCSSNNQQVNRGTSSVQAAVLARLNRSQSMGRGFIAGVPMRGSSGGIVRTTDGSLLSQALGMTSSNHNQSRARRSRNLRSNNNDLLHQHQAQAARLQQPEDWQRGQLVLPQQNGSPVGTQMSQTTPTSPMQFCSGSVLQQLNAGINIVSSPQLSTQTVGSGGSRTSSPMKLQCVGKGSLGGIGNPCKKERNS</sequence>
<name>A0A9D5DCP6_9LILI</name>
<evidence type="ECO:0000313" key="5">
    <source>
        <dbReference type="Proteomes" id="UP001085076"/>
    </source>
</evidence>
<evidence type="ECO:0000259" key="3">
    <source>
        <dbReference type="Pfam" id="PF20474"/>
    </source>
</evidence>
<dbReference type="Pfam" id="PF12090">
    <property type="entry name" value="Spt20_SEP"/>
    <property type="match status" value="1"/>
</dbReference>
<feature type="compositionally biased region" description="Pro residues" evidence="1">
    <location>
        <begin position="17"/>
        <end position="36"/>
    </location>
</feature>
<dbReference type="PANTHER" id="PTHR13526:SF8">
    <property type="entry name" value="TRANSCRIPTION FACTOR SPT20 HOMOLOG"/>
    <property type="match status" value="1"/>
</dbReference>
<keyword evidence="5" id="KW-1185">Reference proteome</keyword>
<feature type="domain" description="PHL" evidence="3">
    <location>
        <begin position="684"/>
        <end position="837"/>
    </location>
</feature>
<dbReference type="GO" id="GO:0003712">
    <property type="term" value="F:transcription coregulator activity"/>
    <property type="evidence" value="ECO:0007669"/>
    <property type="project" value="InterPro"/>
</dbReference>
<dbReference type="Proteomes" id="UP001085076">
    <property type="component" value="Miscellaneous, Linkage group lg01"/>
</dbReference>
<dbReference type="InterPro" id="IPR021950">
    <property type="entry name" value="Spt20"/>
</dbReference>
<dbReference type="AlphaFoldDB" id="A0A9D5DCP6"/>
<dbReference type="GO" id="GO:0000124">
    <property type="term" value="C:SAGA complex"/>
    <property type="evidence" value="ECO:0007669"/>
    <property type="project" value="InterPro"/>
</dbReference>
<dbReference type="InterPro" id="IPR046467">
    <property type="entry name" value="PHL_dom"/>
</dbReference>